<name>A0A096FAX3_COMTE</name>
<dbReference type="PANTHER" id="PTHR39184:SF1">
    <property type="entry name" value="PBSX PHAGE TERMINASE LARGE SUBUNIT"/>
    <property type="match status" value="1"/>
</dbReference>
<proteinExistence type="predicted"/>
<evidence type="ECO:0000313" key="3">
    <source>
        <dbReference type="Proteomes" id="UP000029553"/>
    </source>
</evidence>
<dbReference type="Gene3D" id="3.40.50.300">
    <property type="entry name" value="P-loop containing nucleotide triphosphate hydrolases"/>
    <property type="match status" value="1"/>
</dbReference>
<evidence type="ECO:0000313" key="2">
    <source>
        <dbReference type="EMBL" id="KGH27024.1"/>
    </source>
</evidence>
<reference evidence="2 3" key="1">
    <citation type="submission" date="2013-09" db="EMBL/GenBank/DDBJ databases">
        <title>High correlation between genotypes and phenotypes of environmental bacteria Comamonas testosteroni strains.</title>
        <authorList>
            <person name="Liu L."/>
            <person name="Zhu W."/>
            <person name="Xia X."/>
            <person name="Xu B."/>
            <person name="Luo M."/>
            <person name="Wang G."/>
        </authorList>
    </citation>
    <scope>NUCLEOTIDE SEQUENCE [LARGE SCALE GENOMIC DNA]</scope>
    <source>
        <strain evidence="2 3">JL40</strain>
    </source>
</reference>
<dbReference type="RefSeq" id="WP_034372981.1">
    <property type="nucleotide sequence ID" value="NZ_AWOR01000067.1"/>
</dbReference>
<feature type="domain" description="Phage terminase large subunit N-terminal" evidence="1">
    <location>
        <begin position="23"/>
        <end position="220"/>
    </location>
</feature>
<dbReference type="InterPro" id="IPR035412">
    <property type="entry name" value="Terminase_L_N"/>
</dbReference>
<sequence length="435" mass="49038">MTTAQIALPEKLIELFSGEADVRAAHGGRGSGKTRSFATMAALKGYQYGMAGTSGIILCARQFMNSLEDSSLEEVKRAIEDVPFLAAYYEMGEKFIRSKDGRISFAFAGLDRNIASIKSKGRLLLCWVDEAEPVTETAWQTLIPTLREEGDGWNAELWVTWNPLRKNAPVESRFRHSKNPRIKCVQINWRDNPKFPAKLERDRQADKLERPDDYEHIWEGAYKEGHVGAYYTKQLLLAKEQGRIGVVPMDPIMKRRAYADIGGTGRDADSFALWIAQFVGQQILVVDYYEAQGQPMAAHIEWLHSRGHKPENTIIRLPHDGDTSDKVFAVTPESELRKHGFDASSIPNQGKGAALKRVEATRSQFHRCWFNEETTGPGRDALAWYHEKRNEQRDVGLGPEHDWSSHGSDAFGLMCCDWQPPRVMAPLPLPQIGIV</sequence>
<evidence type="ECO:0000259" key="1">
    <source>
        <dbReference type="Pfam" id="PF04466"/>
    </source>
</evidence>
<dbReference type="PANTHER" id="PTHR39184">
    <property type="match status" value="1"/>
</dbReference>
<accession>A0A096FAX3</accession>
<dbReference type="AlphaFoldDB" id="A0A096FAX3"/>
<dbReference type="EMBL" id="AWOR01000067">
    <property type="protein sequence ID" value="KGH27024.1"/>
    <property type="molecule type" value="Genomic_DNA"/>
</dbReference>
<gene>
    <name evidence="2" type="ORF">P353_19745</name>
</gene>
<organism evidence="2 3">
    <name type="scientific">Comamonas testosteroni</name>
    <name type="common">Pseudomonas testosteroni</name>
    <dbReference type="NCBI Taxonomy" id="285"/>
    <lineage>
        <taxon>Bacteria</taxon>
        <taxon>Pseudomonadati</taxon>
        <taxon>Pseudomonadota</taxon>
        <taxon>Betaproteobacteria</taxon>
        <taxon>Burkholderiales</taxon>
        <taxon>Comamonadaceae</taxon>
        <taxon>Comamonas</taxon>
    </lineage>
</organism>
<comment type="caution">
    <text evidence="2">The sequence shown here is derived from an EMBL/GenBank/DDBJ whole genome shotgun (WGS) entry which is preliminary data.</text>
</comment>
<dbReference type="Pfam" id="PF04466">
    <property type="entry name" value="Terminase_3"/>
    <property type="match status" value="1"/>
</dbReference>
<dbReference type="InterPro" id="IPR052380">
    <property type="entry name" value="Viral_DNA_packaging_terminase"/>
</dbReference>
<dbReference type="Proteomes" id="UP000029553">
    <property type="component" value="Unassembled WGS sequence"/>
</dbReference>
<protein>
    <submittedName>
        <fullName evidence="2">Terminase</fullName>
    </submittedName>
</protein>
<dbReference type="InterPro" id="IPR027417">
    <property type="entry name" value="P-loop_NTPase"/>
</dbReference>